<evidence type="ECO:0000256" key="2">
    <source>
        <dbReference type="ARBA" id="ARBA00022771"/>
    </source>
</evidence>
<evidence type="ECO:0000256" key="4">
    <source>
        <dbReference type="PROSITE-ProRule" id="PRU01343"/>
    </source>
</evidence>
<dbReference type="KEGG" id="boe:106297541"/>
<dbReference type="InterPro" id="IPR010666">
    <property type="entry name" value="Znf_GRF"/>
</dbReference>
<dbReference type="EnsemblPlants" id="Bo6g050770.1">
    <property type="protein sequence ID" value="Bo6g050770.1"/>
    <property type="gene ID" value="Bo6g050770"/>
</dbReference>
<evidence type="ECO:0000256" key="6">
    <source>
        <dbReference type="SAM" id="Phobius"/>
    </source>
</evidence>
<evidence type="ECO:0000256" key="3">
    <source>
        <dbReference type="ARBA" id="ARBA00022833"/>
    </source>
</evidence>
<reference evidence="8 9" key="1">
    <citation type="journal article" date="2014" name="Genome Biol.">
        <title>Transcriptome and methylome profiling reveals relics of genome dominance in the mesopolyploid Brassica oleracea.</title>
        <authorList>
            <person name="Parkin I.A."/>
            <person name="Koh C."/>
            <person name="Tang H."/>
            <person name="Robinson S.J."/>
            <person name="Kagale S."/>
            <person name="Clarke W.E."/>
            <person name="Town C.D."/>
            <person name="Nixon J."/>
            <person name="Krishnakumar V."/>
            <person name="Bidwell S.L."/>
            <person name="Denoeud F."/>
            <person name="Belcram H."/>
            <person name="Links M.G."/>
            <person name="Just J."/>
            <person name="Clarke C."/>
            <person name="Bender T."/>
            <person name="Huebert T."/>
            <person name="Mason A.S."/>
            <person name="Pires J.C."/>
            <person name="Barker G."/>
            <person name="Moore J."/>
            <person name="Walley P.G."/>
            <person name="Manoli S."/>
            <person name="Batley J."/>
            <person name="Edwards D."/>
            <person name="Nelson M.N."/>
            <person name="Wang X."/>
            <person name="Paterson A.H."/>
            <person name="King G."/>
            <person name="Bancroft I."/>
            <person name="Chalhoub B."/>
            <person name="Sharpe A.G."/>
        </authorList>
    </citation>
    <scope>NUCLEOTIDE SEQUENCE</scope>
    <source>
        <strain evidence="8 9">cv. TO1000</strain>
    </source>
</reference>
<evidence type="ECO:0000256" key="1">
    <source>
        <dbReference type="ARBA" id="ARBA00022723"/>
    </source>
</evidence>
<keyword evidence="9" id="KW-1185">Reference proteome</keyword>
<protein>
    <recommendedName>
        <fullName evidence="7">GRF-type domain-containing protein</fullName>
    </recommendedName>
</protein>
<dbReference type="Gramene" id="Bo6g050770.1">
    <property type="protein sequence ID" value="Bo6g050770.1"/>
    <property type="gene ID" value="Bo6g050770"/>
</dbReference>
<dbReference type="PANTHER" id="PTHR33248">
    <property type="entry name" value="ZINC ION-BINDING PROTEIN"/>
    <property type="match status" value="1"/>
</dbReference>
<dbReference type="PROSITE" id="PS51999">
    <property type="entry name" value="ZF_GRF"/>
    <property type="match status" value="1"/>
</dbReference>
<dbReference type="AlphaFoldDB" id="A0A0D3CS93"/>
<keyword evidence="3" id="KW-0862">Zinc</keyword>
<accession>A0A0D3CS93</accession>
<keyword evidence="5" id="KW-0175">Coiled coil</keyword>
<evidence type="ECO:0000313" key="9">
    <source>
        <dbReference type="Proteomes" id="UP000032141"/>
    </source>
</evidence>
<organism evidence="8 9">
    <name type="scientific">Brassica oleracea var. oleracea</name>
    <dbReference type="NCBI Taxonomy" id="109376"/>
    <lineage>
        <taxon>Eukaryota</taxon>
        <taxon>Viridiplantae</taxon>
        <taxon>Streptophyta</taxon>
        <taxon>Embryophyta</taxon>
        <taxon>Tracheophyta</taxon>
        <taxon>Spermatophyta</taxon>
        <taxon>Magnoliopsida</taxon>
        <taxon>eudicotyledons</taxon>
        <taxon>Gunneridae</taxon>
        <taxon>Pentapetalae</taxon>
        <taxon>rosids</taxon>
        <taxon>malvids</taxon>
        <taxon>Brassicales</taxon>
        <taxon>Brassicaceae</taxon>
        <taxon>Brassiceae</taxon>
        <taxon>Brassica</taxon>
    </lineage>
</organism>
<evidence type="ECO:0000259" key="7">
    <source>
        <dbReference type="PROSITE" id="PS51999"/>
    </source>
</evidence>
<evidence type="ECO:0000313" key="8">
    <source>
        <dbReference type="EnsemblPlants" id="Bo6g050770.1"/>
    </source>
</evidence>
<dbReference type="OrthoDB" id="1111596at2759"/>
<dbReference type="GeneID" id="106297541"/>
<evidence type="ECO:0000256" key="5">
    <source>
        <dbReference type="SAM" id="Coils"/>
    </source>
</evidence>
<keyword evidence="6" id="KW-0812">Transmembrane</keyword>
<sequence>MSLDSTSESSTVNTYGIRGFPANCVCGTKRTIYTSETNKNPGRTFVRCLTRRKNHLFKWVEDAVYEEVQDALPKIVLLEAELNKEKSDIADLKGVVAELMEEVVRTKTEVKRCKVMVKILLVIMCLISIVLVVSLM</sequence>
<feature type="domain" description="GRF-type" evidence="7">
    <location>
        <begin position="24"/>
        <end position="63"/>
    </location>
</feature>
<dbReference type="Proteomes" id="UP000032141">
    <property type="component" value="Chromosome C6"/>
</dbReference>
<proteinExistence type="predicted"/>
<name>A0A0D3CS93_BRAOL</name>
<keyword evidence="1" id="KW-0479">Metal-binding</keyword>
<keyword evidence="2 4" id="KW-0863">Zinc-finger</keyword>
<dbReference type="GO" id="GO:0008270">
    <property type="term" value="F:zinc ion binding"/>
    <property type="evidence" value="ECO:0007669"/>
    <property type="project" value="UniProtKB-KW"/>
</dbReference>
<keyword evidence="6" id="KW-0472">Membrane</keyword>
<reference evidence="8" key="2">
    <citation type="submission" date="2015-03" db="UniProtKB">
        <authorList>
            <consortium name="EnsemblPlants"/>
        </authorList>
    </citation>
    <scope>IDENTIFICATION</scope>
</reference>
<dbReference type="HOGENOM" id="CLU_134040_0_0_1"/>
<dbReference type="RefSeq" id="XP_013589214.1">
    <property type="nucleotide sequence ID" value="XM_013733760.1"/>
</dbReference>
<feature type="transmembrane region" description="Helical" evidence="6">
    <location>
        <begin position="115"/>
        <end position="135"/>
    </location>
</feature>
<feature type="coiled-coil region" evidence="5">
    <location>
        <begin position="75"/>
        <end position="109"/>
    </location>
</feature>
<keyword evidence="6" id="KW-1133">Transmembrane helix</keyword>